<proteinExistence type="predicted"/>
<dbReference type="AlphaFoldDB" id="A0A4D4LX19"/>
<sequence length="109" mass="11914">MKETYRGKGGEYDNPMKNRRESFPRREYINTEPAAAACTSGRNSGRVRPAAGQQHRQAHGHVRMPVTKADHAAAGTRREGPVGFFESRMAMSVPGVGAAISTQFWPASL</sequence>
<protein>
    <submittedName>
        <fullName evidence="2">Uncharacterized protein</fullName>
    </submittedName>
</protein>
<gene>
    <name evidence="2" type="ORF">SAV14893_049480</name>
</gene>
<dbReference type="Proteomes" id="UP000302139">
    <property type="component" value="Unassembled WGS sequence"/>
</dbReference>
<evidence type="ECO:0000256" key="1">
    <source>
        <dbReference type="SAM" id="MobiDB-lite"/>
    </source>
</evidence>
<name>A0A4D4LX19_STRAX</name>
<feature type="compositionally biased region" description="Basic and acidic residues" evidence="1">
    <location>
        <begin position="68"/>
        <end position="78"/>
    </location>
</feature>
<evidence type="ECO:0000313" key="3">
    <source>
        <dbReference type="Proteomes" id="UP000302139"/>
    </source>
</evidence>
<dbReference type="EMBL" id="BJHX01000001">
    <property type="protein sequence ID" value="GDY65555.1"/>
    <property type="molecule type" value="Genomic_DNA"/>
</dbReference>
<feature type="region of interest" description="Disordered" evidence="1">
    <location>
        <begin position="1"/>
        <end position="78"/>
    </location>
</feature>
<evidence type="ECO:0000313" key="2">
    <source>
        <dbReference type="EMBL" id="GDY65555.1"/>
    </source>
</evidence>
<feature type="compositionally biased region" description="Basic and acidic residues" evidence="1">
    <location>
        <begin position="1"/>
        <end position="29"/>
    </location>
</feature>
<organism evidence="2 3">
    <name type="scientific">Streptomyces avermitilis</name>
    <dbReference type="NCBI Taxonomy" id="33903"/>
    <lineage>
        <taxon>Bacteria</taxon>
        <taxon>Bacillati</taxon>
        <taxon>Actinomycetota</taxon>
        <taxon>Actinomycetes</taxon>
        <taxon>Kitasatosporales</taxon>
        <taxon>Streptomycetaceae</taxon>
        <taxon>Streptomyces</taxon>
    </lineage>
</organism>
<accession>A0A4D4LX19</accession>
<comment type="caution">
    <text evidence="2">The sequence shown here is derived from an EMBL/GenBank/DDBJ whole genome shotgun (WGS) entry which is preliminary data.</text>
</comment>
<reference evidence="2 3" key="1">
    <citation type="submission" date="2019-04" db="EMBL/GenBank/DDBJ databases">
        <title>Draft genome sequences of Streptomyces avermitilis NBRC 14893.</title>
        <authorList>
            <person name="Komaki H."/>
            <person name="Tamura T."/>
            <person name="Hosoyama A."/>
        </authorList>
    </citation>
    <scope>NUCLEOTIDE SEQUENCE [LARGE SCALE GENOMIC DNA]</scope>
    <source>
        <strain evidence="2 3">NBRC 14893</strain>
    </source>
</reference>